<name>A0ABR1KYV9_9PEZI</name>
<dbReference type="InterPro" id="IPR013785">
    <property type="entry name" value="Aldolase_TIM"/>
</dbReference>
<dbReference type="PRINTS" id="PR00146">
    <property type="entry name" value="DHPICSNTHASE"/>
</dbReference>
<evidence type="ECO:0000313" key="1">
    <source>
        <dbReference type="EMBL" id="KAK7524035.1"/>
    </source>
</evidence>
<dbReference type="PANTHER" id="PTHR12128:SF47">
    <property type="entry name" value="DIHYDRODIPICOLINATE SYNTHASE-RELATED"/>
    <property type="match status" value="1"/>
</dbReference>
<keyword evidence="2" id="KW-1185">Reference proteome</keyword>
<gene>
    <name evidence="1" type="ORF">IWZ03DRAFT_321870</name>
</gene>
<reference evidence="1 2" key="1">
    <citation type="submission" date="2024-04" db="EMBL/GenBank/DDBJ databases">
        <title>Phyllosticta paracitricarpa is synonymous to the EU quarantine fungus P. citricarpa based on phylogenomic analyses.</title>
        <authorList>
            <consortium name="Lawrence Berkeley National Laboratory"/>
            <person name="Van Ingen-Buijs V.A."/>
            <person name="Van Westerhoven A.C."/>
            <person name="Haridas S."/>
            <person name="Skiadas P."/>
            <person name="Martin F."/>
            <person name="Groenewald J.Z."/>
            <person name="Crous P.W."/>
            <person name="Seidl M.F."/>
        </authorList>
    </citation>
    <scope>NUCLEOTIDE SEQUENCE [LARGE SCALE GENOMIC DNA]</scope>
    <source>
        <strain evidence="1 2">CBS 123371</strain>
    </source>
</reference>
<organism evidence="1 2">
    <name type="scientific">Phyllosticta citriasiana</name>
    <dbReference type="NCBI Taxonomy" id="595635"/>
    <lineage>
        <taxon>Eukaryota</taxon>
        <taxon>Fungi</taxon>
        <taxon>Dikarya</taxon>
        <taxon>Ascomycota</taxon>
        <taxon>Pezizomycotina</taxon>
        <taxon>Dothideomycetes</taxon>
        <taxon>Dothideomycetes incertae sedis</taxon>
        <taxon>Botryosphaeriales</taxon>
        <taxon>Phyllostictaceae</taxon>
        <taxon>Phyllosticta</taxon>
    </lineage>
</organism>
<accession>A0ABR1KYV9</accession>
<dbReference type="Proteomes" id="UP001363622">
    <property type="component" value="Unassembled WGS sequence"/>
</dbReference>
<dbReference type="EMBL" id="JBBPHU010000001">
    <property type="protein sequence ID" value="KAK7524035.1"/>
    <property type="molecule type" value="Genomic_DNA"/>
</dbReference>
<dbReference type="SMART" id="SM01130">
    <property type="entry name" value="DHDPS"/>
    <property type="match status" value="1"/>
</dbReference>
<dbReference type="CDD" id="cd00408">
    <property type="entry name" value="DHDPS-like"/>
    <property type="match status" value="1"/>
</dbReference>
<dbReference type="SUPFAM" id="SSF51569">
    <property type="entry name" value="Aldolase"/>
    <property type="match status" value="1"/>
</dbReference>
<dbReference type="InterPro" id="IPR002220">
    <property type="entry name" value="DapA-like"/>
</dbReference>
<dbReference type="Pfam" id="PF00701">
    <property type="entry name" value="DHDPS"/>
    <property type="match status" value="1"/>
</dbReference>
<evidence type="ECO:0000313" key="2">
    <source>
        <dbReference type="Proteomes" id="UP001363622"/>
    </source>
</evidence>
<sequence>MMTNPIFSSGIPVKAQPLPQGVYCPVITLYAPTATQEVDLDATYTYAQHLVRAGQHGLVYLGTNGELALLTRSERIAIVATARRAVSDLGKPDYPLAAGVSAQSTKETIECAMEAAEAGASYALLLPPSYWAKSVTEDALLGYYRDVADASPVPVVIYNFPGVTGGIDLNSDQLAALAEHPNIVGVKLTCGNVGKVVRLASKFTQDQFRVFGGSSDYLVPTLEAGGCGCVTGLANVFPKSTATIHDLWNKGEVEEAKKLQQVVANAEWACKKTLAATKFGAWWFVGRKIGLDERFAFAPRKPYLEADAKLQAWTIDTMKVLEEWEEKLLMRPRAVFRSNGRV</sequence>
<dbReference type="Gene3D" id="3.20.20.70">
    <property type="entry name" value="Aldolase class I"/>
    <property type="match status" value="1"/>
</dbReference>
<proteinExistence type="predicted"/>
<comment type="caution">
    <text evidence="1">The sequence shown here is derived from an EMBL/GenBank/DDBJ whole genome shotgun (WGS) entry which is preliminary data.</text>
</comment>
<dbReference type="PANTHER" id="PTHR12128">
    <property type="entry name" value="DIHYDRODIPICOLINATE SYNTHASE"/>
    <property type="match status" value="1"/>
</dbReference>
<protein>
    <submittedName>
        <fullName evidence="1">Dihydrodipicolinate synthase</fullName>
    </submittedName>
</protein>